<evidence type="ECO:0000256" key="1">
    <source>
        <dbReference type="ARBA" id="ARBA00006484"/>
    </source>
</evidence>
<keyword evidence="3" id="KW-1185">Reference proteome</keyword>
<comment type="caution">
    <text evidence="2">The sequence shown here is derived from an EMBL/GenBank/DDBJ whole genome shotgun (WGS) entry which is preliminary data.</text>
</comment>
<dbReference type="SUPFAM" id="SSF51735">
    <property type="entry name" value="NAD(P)-binding Rossmann-fold domains"/>
    <property type="match status" value="1"/>
</dbReference>
<dbReference type="Pfam" id="PF13561">
    <property type="entry name" value="adh_short_C2"/>
    <property type="match status" value="1"/>
</dbReference>
<evidence type="ECO:0000313" key="3">
    <source>
        <dbReference type="Proteomes" id="UP001206312"/>
    </source>
</evidence>
<dbReference type="PANTHER" id="PTHR42879:SF6">
    <property type="entry name" value="NADPH-DEPENDENT REDUCTASE BACG"/>
    <property type="match status" value="1"/>
</dbReference>
<name>A0ABT1AZ03_9FLAO</name>
<dbReference type="CDD" id="cd05344">
    <property type="entry name" value="BKR_like_SDR_like"/>
    <property type="match status" value="1"/>
</dbReference>
<gene>
    <name evidence="2" type="ORF">NG653_10100</name>
</gene>
<protein>
    <submittedName>
        <fullName evidence="2">SDR family oxidoreductase</fullName>
    </submittedName>
</protein>
<dbReference type="Proteomes" id="UP001206312">
    <property type="component" value="Unassembled WGS sequence"/>
</dbReference>
<dbReference type="PRINTS" id="PR00081">
    <property type="entry name" value="GDHRDH"/>
</dbReference>
<organism evidence="2 3">
    <name type="scientific">Robiginitalea marina</name>
    <dbReference type="NCBI Taxonomy" id="2954105"/>
    <lineage>
        <taxon>Bacteria</taxon>
        <taxon>Pseudomonadati</taxon>
        <taxon>Bacteroidota</taxon>
        <taxon>Flavobacteriia</taxon>
        <taxon>Flavobacteriales</taxon>
        <taxon>Flavobacteriaceae</taxon>
        <taxon>Robiginitalea</taxon>
    </lineage>
</organism>
<reference evidence="2 3" key="1">
    <citation type="submission" date="2022-06" db="EMBL/GenBank/DDBJ databases">
        <authorList>
            <person name="Xuan X."/>
        </authorList>
    </citation>
    <scope>NUCLEOTIDE SEQUENCE [LARGE SCALE GENOMIC DNA]</scope>
    <source>
        <strain evidence="2 3">2V75</strain>
    </source>
</reference>
<comment type="similarity">
    <text evidence="1">Belongs to the short-chain dehydrogenases/reductases (SDR) family.</text>
</comment>
<accession>A0ABT1AZ03</accession>
<dbReference type="EMBL" id="JAMXIB010000007">
    <property type="protein sequence ID" value="MCO5725207.1"/>
    <property type="molecule type" value="Genomic_DNA"/>
</dbReference>
<dbReference type="Gene3D" id="3.40.50.720">
    <property type="entry name" value="NAD(P)-binding Rossmann-like Domain"/>
    <property type="match status" value="1"/>
</dbReference>
<proteinExistence type="inferred from homology"/>
<dbReference type="InterPro" id="IPR002347">
    <property type="entry name" value="SDR_fam"/>
</dbReference>
<dbReference type="InterPro" id="IPR050259">
    <property type="entry name" value="SDR"/>
</dbReference>
<dbReference type="PANTHER" id="PTHR42879">
    <property type="entry name" value="3-OXOACYL-(ACYL-CARRIER-PROTEIN) REDUCTASE"/>
    <property type="match status" value="1"/>
</dbReference>
<evidence type="ECO:0000313" key="2">
    <source>
        <dbReference type="EMBL" id="MCO5725207.1"/>
    </source>
</evidence>
<sequence length="261" mass="28359">MQISLEGKHALVGGSSKGIGKAVARQLAESGARVTLVARDEKRLEALAREWEASTGKAHNWLALDYTDLQRYQEQIGAYLRKNPVDILVNNTQGPPAGTTLEKSVDDYQQAFDLLFKSAVYTTLQALPHMQQQGWGRIINIASVSVREPLGYLALSNSIRAAVVSWAKTLAGDVGPMGITVNSVLTGYFDTERLQQLNDKKAETLGVSPAEVTKTLIQQVPVRRLGRPEEYGYLAAFLASDQAAYLTGAAIPLDGGLLRSY</sequence>
<dbReference type="InterPro" id="IPR036291">
    <property type="entry name" value="NAD(P)-bd_dom_sf"/>
</dbReference>
<dbReference type="RefSeq" id="WP_252741584.1">
    <property type="nucleotide sequence ID" value="NZ_JAMXIB010000007.1"/>
</dbReference>